<dbReference type="InterPro" id="IPR008780">
    <property type="entry name" value="Plasmodium_Vir"/>
</dbReference>
<dbReference type="Proteomes" id="UP000078546">
    <property type="component" value="Unassembled WGS sequence"/>
</dbReference>
<protein>
    <submittedName>
        <fullName evidence="2">PIR Superfamily Protein</fullName>
    </submittedName>
</protein>
<dbReference type="EMBL" id="FLQV01003437">
    <property type="protein sequence ID" value="SBT02464.1"/>
    <property type="molecule type" value="Genomic_DNA"/>
</dbReference>
<reference evidence="3" key="1">
    <citation type="submission" date="2016-05" db="EMBL/GenBank/DDBJ databases">
        <authorList>
            <person name="Naeem Raeece"/>
        </authorList>
    </citation>
    <scope>NUCLEOTIDE SEQUENCE [LARGE SCALE GENOMIC DNA]</scope>
</reference>
<gene>
    <name evidence="2" type="ORF">POVCU1_077150</name>
</gene>
<dbReference type="Pfam" id="PF05795">
    <property type="entry name" value="Plasmodium_Vir"/>
    <property type="match status" value="1"/>
</dbReference>
<evidence type="ECO:0000313" key="2">
    <source>
        <dbReference type="EMBL" id="SBT02464.1"/>
    </source>
</evidence>
<proteinExistence type="predicted"/>
<keyword evidence="1" id="KW-0812">Transmembrane</keyword>
<keyword evidence="1" id="KW-1133">Transmembrane helix</keyword>
<keyword evidence="1" id="KW-0472">Membrane</keyword>
<accession>A0A1A8XB38</accession>
<organism evidence="2 3">
    <name type="scientific">Plasmodium ovale curtisi</name>
    <dbReference type="NCBI Taxonomy" id="864141"/>
    <lineage>
        <taxon>Eukaryota</taxon>
        <taxon>Sar</taxon>
        <taxon>Alveolata</taxon>
        <taxon>Apicomplexa</taxon>
        <taxon>Aconoidasida</taxon>
        <taxon>Haemosporida</taxon>
        <taxon>Plasmodiidae</taxon>
        <taxon>Plasmodium</taxon>
        <taxon>Plasmodium (Plasmodium)</taxon>
    </lineage>
</organism>
<evidence type="ECO:0000256" key="1">
    <source>
        <dbReference type="SAM" id="Phobius"/>
    </source>
</evidence>
<sequence length="313" mass="37102">MPLEIQTIYNAAYSNCIFKNKLDSYKNNGELENNDICSKFTSNHLISQSNEQMICKAVILFFRDLKDQKYKYGDTTDDDTTDDDITYDDITYRDSGCKYLFYWLYTHVKNDEQAYKNTLTLYKQLYGIYDEQHDDSGIFNKYIDVMNEHTIEKLVKLTNLYNSLDKFFTENENKKEKEVCKGDFIDLYNYYIYECRNGYDYDFCDELKNFRKKYNSFIKYAMKCEEKYLLPPVEGFNIVGTTVIPFSLISVTSLILPILYKFTALGPWMRRLIGKNKNIWQNINEETNNSLNTYEIGEDNFNMGDYNIAYNSS</sequence>
<evidence type="ECO:0000313" key="3">
    <source>
        <dbReference type="Proteomes" id="UP000078546"/>
    </source>
</evidence>
<feature type="transmembrane region" description="Helical" evidence="1">
    <location>
        <begin position="238"/>
        <end position="260"/>
    </location>
</feature>
<name>A0A1A8XB38_PLAOA</name>
<dbReference type="AlphaFoldDB" id="A0A1A8XB38"/>